<accession>A0A1B6NWZ5</accession>
<name>A0A1B6NWZ5_9ZZZZ</name>
<keyword evidence="1" id="KW-0472">Membrane</keyword>
<evidence type="ECO:0000256" key="1">
    <source>
        <dbReference type="SAM" id="Phobius"/>
    </source>
</evidence>
<comment type="caution">
    <text evidence="2">The sequence shown here is derived from an EMBL/GenBank/DDBJ whole genome shotgun (WGS) entry which is preliminary data.</text>
</comment>
<evidence type="ECO:0000313" key="2">
    <source>
        <dbReference type="EMBL" id="KTF07974.1"/>
    </source>
</evidence>
<keyword evidence="1" id="KW-1133">Transmembrane helix</keyword>
<reference evidence="2" key="1">
    <citation type="submission" date="2013-11" db="EMBL/GenBank/DDBJ databases">
        <title>Microbial diversity, functional groups and degradation webs in Northern and Southern Mediterranean and Red Sea marine crude oil polluted sites.</title>
        <authorList>
            <person name="Daffonchio D."/>
            <person name="Mapelli F."/>
            <person name="Ferrer M."/>
            <person name="Richter M."/>
            <person name="Cherif A."/>
            <person name="Malkawi H.I."/>
            <person name="Yakimov M.M."/>
            <person name="Abdel-Fattah Y.R."/>
            <person name="Blaghen M."/>
            <person name="Golyshin P.N."/>
            <person name="Kalogerakis N."/>
            <person name="Boon N."/>
            <person name="Magagnini M."/>
            <person name="Fava F."/>
        </authorList>
    </citation>
    <scope>NUCLEOTIDE SEQUENCE</scope>
</reference>
<gene>
    <name evidence="2" type="ORF">MGSAQ_000529</name>
</gene>
<protein>
    <submittedName>
        <fullName evidence="2">Uncharacterized protein</fullName>
    </submittedName>
</protein>
<organism evidence="2">
    <name type="scientific">marine sediment metagenome</name>
    <dbReference type="NCBI Taxonomy" id="412755"/>
    <lineage>
        <taxon>unclassified sequences</taxon>
        <taxon>metagenomes</taxon>
        <taxon>ecological metagenomes</taxon>
    </lineage>
</organism>
<feature type="transmembrane region" description="Helical" evidence="1">
    <location>
        <begin position="7"/>
        <end position="28"/>
    </location>
</feature>
<sequence>MATVKSTVLVAVFTILKVGNLTIVWFSFTNVAPGALLAVKKVLVAVNVPTPLSLPLRLSGVAAS</sequence>
<keyword evidence="1" id="KW-0812">Transmembrane</keyword>
<proteinExistence type="predicted"/>
<dbReference type="AlphaFoldDB" id="A0A1B6NWZ5"/>
<dbReference type="EMBL" id="AYSL01000227">
    <property type="protein sequence ID" value="KTF07974.1"/>
    <property type="molecule type" value="Genomic_DNA"/>
</dbReference>